<dbReference type="Pfam" id="PF00903">
    <property type="entry name" value="Glyoxalase"/>
    <property type="match status" value="1"/>
</dbReference>
<dbReference type="VEuPathDB" id="FungiDB:FOC4_g10000859"/>
<dbReference type="VEuPathDB" id="FungiDB:HZS61_014712"/>
<evidence type="ECO:0000256" key="1">
    <source>
        <dbReference type="SAM" id="MobiDB-lite"/>
    </source>
</evidence>
<accession>A0A2H3TRU6</accession>
<organism evidence="3 4">
    <name type="scientific">Fusarium oxysporum</name>
    <name type="common">Fusarium vascular wilt</name>
    <dbReference type="NCBI Taxonomy" id="5507"/>
    <lineage>
        <taxon>Eukaryota</taxon>
        <taxon>Fungi</taxon>
        <taxon>Dikarya</taxon>
        <taxon>Ascomycota</taxon>
        <taxon>Pezizomycotina</taxon>
        <taxon>Sordariomycetes</taxon>
        <taxon>Hypocreomycetidae</taxon>
        <taxon>Hypocreales</taxon>
        <taxon>Nectriaceae</taxon>
        <taxon>Fusarium</taxon>
        <taxon>Fusarium oxysporum species complex</taxon>
    </lineage>
</organism>
<dbReference type="InterPro" id="IPR029068">
    <property type="entry name" value="Glyas_Bleomycin-R_OHBP_Dase"/>
</dbReference>
<dbReference type="Gene3D" id="3.10.180.10">
    <property type="entry name" value="2,3-Dihydroxybiphenyl 1,2-Dioxygenase, domain 1"/>
    <property type="match status" value="1"/>
</dbReference>
<dbReference type="InterPro" id="IPR004360">
    <property type="entry name" value="Glyas_Fos-R_dOase_dom"/>
</dbReference>
<dbReference type="EMBL" id="FMJY01000010">
    <property type="protein sequence ID" value="SCO91352.1"/>
    <property type="molecule type" value="Genomic_DNA"/>
</dbReference>
<sequence length="247" mass="27863">MGYMEPSRIPGSLMKHTQNQVNVHSHVCRILLLLPYFVSKIHVSHLGQKDMTPETSTTTPASGIVRPIALCHIVLRTKPENYDRMVDWYVQFLGGWITHAAKGITFIGYDEEHHRIGIVPRADAVPRPTDNRPIVGLGHVAFGYKDLADLATCYEQKKAAGIHPVWTVNHGPTTSLYYQDPDGNEVETQVDNFDTIEKTIAFMDGPDFEENPMGVDFDPEVFVKRVRSGEDERSIKKRPNIGPRTTR</sequence>
<dbReference type="VEuPathDB" id="FungiDB:FOIG_13318"/>
<reference evidence="4" key="1">
    <citation type="submission" date="2016-09" db="EMBL/GenBank/DDBJ databases">
        <authorList>
            <person name="Guldener U."/>
        </authorList>
    </citation>
    <scope>NUCLEOTIDE SEQUENCE [LARGE SCALE GENOMIC DNA]</scope>
    <source>
        <strain evidence="4">V64-1</strain>
    </source>
</reference>
<dbReference type="PROSITE" id="PS51819">
    <property type="entry name" value="VOC"/>
    <property type="match status" value="1"/>
</dbReference>
<dbReference type="Proteomes" id="UP000219369">
    <property type="component" value="Unassembled WGS sequence"/>
</dbReference>
<protein>
    <recommendedName>
        <fullName evidence="2">VOC domain-containing protein</fullName>
    </recommendedName>
</protein>
<feature type="domain" description="VOC" evidence="2">
    <location>
        <begin position="69"/>
        <end position="191"/>
    </location>
</feature>
<dbReference type="AlphaFoldDB" id="A0A2H3TRU6"/>
<gene>
    <name evidence="3" type="ORF">FRV6_15480</name>
</gene>
<evidence type="ECO:0000313" key="4">
    <source>
        <dbReference type="Proteomes" id="UP000219369"/>
    </source>
</evidence>
<feature type="region of interest" description="Disordered" evidence="1">
    <location>
        <begin position="228"/>
        <end position="247"/>
    </location>
</feature>
<dbReference type="VEuPathDB" id="FungiDB:FOZG_17564"/>
<evidence type="ECO:0000313" key="3">
    <source>
        <dbReference type="EMBL" id="SCO91352.1"/>
    </source>
</evidence>
<dbReference type="OrthoDB" id="5371818at2759"/>
<dbReference type="SUPFAM" id="SSF54593">
    <property type="entry name" value="Glyoxalase/Bleomycin resistance protein/Dihydroxybiphenyl dioxygenase"/>
    <property type="match status" value="1"/>
</dbReference>
<evidence type="ECO:0000259" key="2">
    <source>
        <dbReference type="PROSITE" id="PS51819"/>
    </source>
</evidence>
<name>A0A2H3TRU6_FUSOX</name>
<dbReference type="VEuPathDB" id="FungiDB:FOC1_g10007366"/>
<proteinExistence type="predicted"/>
<dbReference type="InterPro" id="IPR037523">
    <property type="entry name" value="VOC_core"/>
</dbReference>